<keyword evidence="4" id="KW-1185">Reference proteome</keyword>
<feature type="compositionally biased region" description="Basic and acidic residues" evidence="1">
    <location>
        <begin position="382"/>
        <end position="401"/>
    </location>
</feature>
<gene>
    <name evidence="3" type="ORF">FHY64_20085</name>
</gene>
<sequence length="419" mass="47967">MIVKATQGASFKGVGAYLLHDKGAATSERVAFVETANLPTDDAARAIAHMIDTATHADALKRAAGVKVGKAIDKPVYHYSLAWHPSEAPSMADQVQAARDTLKALGMADRQALIVAHNDTDHPHVHVVVNRVCAETGRAASTGNDRLKLSNWALAYRRQQGMEHLCPARASNDFRRRVGEFVKDASPTRQTYLEWKKAQTAELWEQHRAETAAMKPDRKTQFEALWQQKEARFAARRAEVKELWRPIWRDVFRRQRDELEAYDRRLSVRLRHARRLSGSSIIKTFRAVVNDQVQRADFIKTQEAERKALASRQGQTVRDAGREITKAWRHDRDQLRAAHRAQDTARYEATRGKVDDVWKRQQKDEQAKGEEHVARNPSSVLKDFDRKKDPERVKAIRERTRSKARKRTRKRGDEGRTLD</sequence>
<accession>A0A5C5G8Q7</accession>
<evidence type="ECO:0000256" key="1">
    <source>
        <dbReference type="SAM" id="MobiDB-lite"/>
    </source>
</evidence>
<dbReference type="InterPro" id="IPR005094">
    <property type="entry name" value="Endonuclease_MobA/VirD2"/>
</dbReference>
<dbReference type="EMBL" id="VFFF01000008">
    <property type="protein sequence ID" value="TNY30465.1"/>
    <property type="molecule type" value="Genomic_DNA"/>
</dbReference>
<dbReference type="RefSeq" id="WP_140197666.1">
    <property type="nucleotide sequence ID" value="NZ_CP065917.1"/>
</dbReference>
<feature type="domain" description="MobA/VirD2-like nuclease" evidence="2">
    <location>
        <begin position="21"/>
        <end position="161"/>
    </location>
</feature>
<evidence type="ECO:0000313" key="4">
    <source>
        <dbReference type="Proteomes" id="UP000314011"/>
    </source>
</evidence>
<feature type="compositionally biased region" description="Basic and acidic residues" evidence="1">
    <location>
        <begin position="361"/>
        <end position="374"/>
    </location>
</feature>
<dbReference type="OrthoDB" id="279005at2"/>
<name>A0A5C5G8Q7_9RHOB</name>
<comment type="caution">
    <text evidence="3">The sequence shown here is derived from an EMBL/GenBank/DDBJ whole genome shotgun (WGS) entry which is preliminary data.</text>
</comment>
<feature type="region of interest" description="Disordered" evidence="1">
    <location>
        <begin position="361"/>
        <end position="419"/>
    </location>
</feature>
<evidence type="ECO:0000313" key="3">
    <source>
        <dbReference type="EMBL" id="TNY30465.1"/>
    </source>
</evidence>
<evidence type="ECO:0000259" key="2">
    <source>
        <dbReference type="Pfam" id="PF03432"/>
    </source>
</evidence>
<organism evidence="3 4">
    <name type="scientific">Pelagovum pacificum</name>
    <dbReference type="NCBI Taxonomy" id="2588711"/>
    <lineage>
        <taxon>Bacteria</taxon>
        <taxon>Pseudomonadati</taxon>
        <taxon>Pseudomonadota</taxon>
        <taxon>Alphaproteobacteria</taxon>
        <taxon>Rhodobacterales</taxon>
        <taxon>Paracoccaceae</taxon>
        <taxon>Pelagovum</taxon>
    </lineage>
</organism>
<proteinExistence type="predicted"/>
<dbReference type="AlphaFoldDB" id="A0A5C5G8Q7"/>
<dbReference type="Proteomes" id="UP000314011">
    <property type="component" value="Unassembled WGS sequence"/>
</dbReference>
<protein>
    <recommendedName>
        <fullName evidence="2">MobA/VirD2-like nuclease domain-containing protein</fullName>
    </recommendedName>
</protein>
<dbReference type="Pfam" id="PF03432">
    <property type="entry name" value="Relaxase"/>
    <property type="match status" value="1"/>
</dbReference>
<reference evidence="3 4" key="1">
    <citation type="submission" date="2019-06" db="EMBL/GenBank/DDBJ databases">
        <title>Genome of new Rhodobacteraceae sp. SM1903.</title>
        <authorList>
            <person name="Ren X."/>
        </authorList>
    </citation>
    <scope>NUCLEOTIDE SEQUENCE [LARGE SCALE GENOMIC DNA]</scope>
    <source>
        <strain evidence="3 4">SM1903</strain>
    </source>
</reference>